<protein>
    <submittedName>
        <fullName evidence="1">Uncharacterized protein</fullName>
    </submittedName>
</protein>
<dbReference type="Proteomes" id="UP000195305">
    <property type="component" value="Unassembled WGS sequence"/>
</dbReference>
<proteinExistence type="predicted"/>
<keyword evidence="2" id="KW-1185">Reference proteome</keyword>
<dbReference type="RefSeq" id="WP_087359440.1">
    <property type="nucleotide sequence ID" value="NZ_NFLJ01000038.1"/>
</dbReference>
<comment type="caution">
    <text evidence="1">The sequence shown here is derived from an EMBL/GenBank/DDBJ whole genome shotgun (WGS) entry which is preliminary data.</text>
</comment>
<sequence length="126" mass="14208">MIKVFSLTNLNVEYITDYQGLAIFQQIQNYLLPINNGSLENIAILDMDADKDIILSELQECAIFHRIALSSSWTLDKIITALECNCRAFLENGNLTSINDTINLVTRHKVSVFDKSVIAIINSFLI</sequence>
<accession>A0A1Y4SW00</accession>
<organism evidence="1 2">
    <name type="scientific">Massilimicrobiota timonensis</name>
    <dbReference type="NCBI Taxonomy" id="1776392"/>
    <lineage>
        <taxon>Bacteria</taxon>
        <taxon>Bacillati</taxon>
        <taxon>Bacillota</taxon>
        <taxon>Erysipelotrichia</taxon>
        <taxon>Erysipelotrichales</taxon>
        <taxon>Erysipelotrichaceae</taxon>
        <taxon>Massilimicrobiota</taxon>
    </lineage>
</organism>
<dbReference type="EMBL" id="NFLJ01000038">
    <property type="protein sequence ID" value="OUQ33122.1"/>
    <property type="molecule type" value="Genomic_DNA"/>
</dbReference>
<evidence type="ECO:0000313" key="1">
    <source>
        <dbReference type="EMBL" id="OUQ33122.1"/>
    </source>
</evidence>
<dbReference type="AlphaFoldDB" id="A0A1Y4SW00"/>
<dbReference type="OrthoDB" id="1642390at2"/>
<evidence type="ECO:0000313" key="2">
    <source>
        <dbReference type="Proteomes" id="UP000195305"/>
    </source>
</evidence>
<reference evidence="1 2" key="1">
    <citation type="journal article" date="2018" name="BMC Genomics">
        <title>Whole genome sequencing and function prediction of 133 gut anaerobes isolated from chicken caecum in pure cultures.</title>
        <authorList>
            <person name="Medvecky M."/>
            <person name="Cejkova D."/>
            <person name="Polansky O."/>
            <person name="Karasova D."/>
            <person name="Kubasova T."/>
            <person name="Cizek A."/>
            <person name="Rychlik I."/>
        </authorList>
    </citation>
    <scope>NUCLEOTIDE SEQUENCE [LARGE SCALE GENOMIC DNA]</scope>
    <source>
        <strain evidence="1 2">An13</strain>
    </source>
</reference>
<gene>
    <name evidence="1" type="ORF">B5E75_11720</name>
</gene>
<name>A0A1Y4SW00_9FIRM</name>